<dbReference type="EMBL" id="CAUYUJ010000766">
    <property type="protein sequence ID" value="CAK0792422.1"/>
    <property type="molecule type" value="Genomic_DNA"/>
</dbReference>
<keyword evidence="2" id="KW-1015">Disulfide bond</keyword>
<dbReference type="Gene3D" id="3.50.4.10">
    <property type="entry name" value="Hepatocyte Growth Factor"/>
    <property type="match status" value="1"/>
</dbReference>
<sequence length="151" mass="16522">MLPADPSEGAVGLALMRGQLPCSLTEPHVAYRCRAPAFDIAPVADLEQCRTRCFDNAKCSAWTFKPGGECSLFKLEQDEMPEKDFPPEASDGVMSGGLPCGGDYIRPAGRLYCFALMNPSGYETELLQYIISQHTRTHSLVRVRHGGGIQQ</sequence>
<dbReference type="Pfam" id="PF00024">
    <property type="entry name" value="PAN_1"/>
    <property type="match status" value="1"/>
</dbReference>
<dbReference type="SMART" id="SM00223">
    <property type="entry name" value="APPLE"/>
    <property type="match status" value="1"/>
</dbReference>
<evidence type="ECO:0000259" key="3">
    <source>
        <dbReference type="PROSITE" id="PS50948"/>
    </source>
</evidence>
<name>A0ABN9PLS5_9DINO</name>
<feature type="domain" description="Apple" evidence="3">
    <location>
        <begin position="22"/>
        <end position="100"/>
    </location>
</feature>
<organism evidence="4 5">
    <name type="scientific">Prorocentrum cordatum</name>
    <dbReference type="NCBI Taxonomy" id="2364126"/>
    <lineage>
        <taxon>Eukaryota</taxon>
        <taxon>Sar</taxon>
        <taxon>Alveolata</taxon>
        <taxon>Dinophyceae</taxon>
        <taxon>Prorocentrales</taxon>
        <taxon>Prorocentraceae</taxon>
        <taxon>Prorocentrum</taxon>
    </lineage>
</organism>
<evidence type="ECO:0000256" key="2">
    <source>
        <dbReference type="ARBA" id="ARBA00023157"/>
    </source>
</evidence>
<dbReference type="PROSITE" id="PS50948">
    <property type="entry name" value="PAN"/>
    <property type="match status" value="1"/>
</dbReference>
<evidence type="ECO:0000256" key="1">
    <source>
        <dbReference type="ARBA" id="ARBA00022737"/>
    </source>
</evidence>
<reference evidence="4" key="1">
    <citation type="submission" date="2023-10" db="EMBL/GenBank/DDBJ databases">
        <authorList>
            <person name="Chen Y."/>
            <person name="Shah S."/>
            <person name="Dougan E. K."/>
            <person name="Thang M."/>
            <person name="Chan C."/>
        </authorList>
    </citation>
    <scope>NUCLEOTIDE SEQUENCE [LARGE SCALE GENOMIC DNA]</scope>
</reference>
<dbReference type="SUPFAM" id="SSF57414">
    <property type="entry name" value="Hairpin loop containing domain-like"/>
    <property type="match status" value="1"/>
</dbReference>
<evidence type="ECO:0000313" key="4">
    <source>
        <dbReference type="EMBL" id="CAK0792422.1"/>
    </source>
</evidence>
<accession>A0ABN9PLS5</accession>
<dbReference type="InterPro" id="IPR000177">
    <property type="entry name" value="Apple"/>
</dbReference>
<dbReference type="InterPro" id="IPR003609">
    <property type="entry name" value="Pan_app"/>
</dbReference>
<keyword evidence="1" id="KW-0677">Repeat</keyword>
<evidence type="ECO:0000313" key="5">
    <source>
        <dbReference type="Proteomes" id="UP001189429"/>
    </source>
</evidence>
<comment type="caution">
    <text evidence="4">The sequence shown here is derived from an EMBL/GenBank/DDBJ whole genome shotgun (WGS) entry which is preliminary data.</text>
</comment>
<proteinExistence type="predicted"/>
<protein>
    <recommendedName>
        <fullName evidence="3">Apple domain-containing protein</fullName>
    </recommendedName>
</protein>
<dbReference type="Proteomes" id="UP001189429">
    <property type="component" value="Unassembled WGS sequence"/>
</dbReference>
<gene>
    <name evidence="4" type="ORF">PCOR1329_LOCUS3004</name>
</gene>
<keyword evidence="5" id="KW-1185">Reference proteome</keyword>